<dbReference type="PIRSF" id="PIRSF016578">
    <property type="entry name" value="HsaA"/>
    <property type="match status" value="1"/>
</dbReference>
<dbReference type="InterPro" id="IPR036250">
    <property type="entry name" value="AcylCo_DH-like_C"/>
</dbReference>
<dbReference type="Pfam" id="PF02771">
    <property type="entry name" value="Acyl-CoA_dh_N"/>
    <property type="match status" value="1"/>
</dbReference>
<reference evidence="6 7" key="1">
    <citation type="submission" date="2020-04" db="EMBL/GenBank/DDBJ databases">
        <authorList>
            <person name="Klaysubun C."/>
            <person name="Duangmal K."/>
            <person name="Lipun K."/>
        </authorList>
    </citation>
    <scope>NUCLEOTIDE SEQUENCE [LARGE SCALE GENOMIC DNA]</scope>
    <source>
        <strain evidence="6 7">JCM 11839</strain>
    </source>
</reference>
<dbReference type="SUPFAM" id="SSF56645">
    <property type="entry name" value="Acyl-CoA dehydrogenase NM domain-like"/>
    <property type="match status" value="1"/>
</dbReference>
<dbReference type="SUPFAM" id="SSF47203">
    <property type="entry name" value="Acyl-CoA dehydrogenase C-terminal domain-like"/>
    <property type="match status" value="1"/>
</dbReference>
<keyword evidence="7" id="KW-1185">Reference proteome</keyword>
<dbReference type="InterPro" id="IPR013786">
    <property type="entry name" value="AcylCoA_DH/ox_N"/>
</dbReference>
<dbReference type="Gene3D" id="1.10.540.10">
    <property type="entry name" value="Acyl-CoA dehydrogenase/oxidase, N-terminal domain"/>
    <property type="match status" value="1"/>
</dbReference>
<dbReference type="Gene3D" id="2.40.110.10">
    <property type="entry name" value="Butyryl-CoA Dehydrogenase, subunit A, domain 2"/>
    <property type="match status" value="1"/>
</dbReference>
<evidence type="ECO:0000256" key="3">
    <source>
        <dbReference type="SAM" id="Coils"/>
    </source>
</evidence>
<evidence type="ECO:0000313" key="6">
    <source>
        <dbReference type="EMBL" id="NMH80147.1"/>
    </source>
</evidence>
<dbReference type="Pfam" id="PF08028">
    <property type="entry name" value="Acyl-CoA_dh_2"/>
    <property type="match status" value="1"/>
</dbReference>
<accession>A0ABX1RIF7</accession>
<dbReference type="RefSeq" id="WP_169398206.1">
    <property type="nucleotide sequence ID" value="NZ_BAAAJH010000052.1"/>
</dbReference>
<comment type="similarity">
    <text evidence="2">Belongs to the HpaH/HsaA monooxygenase family.</text>
</comment>
<keyword evidence="3" id="KW-0175">Coiled coil</keyword>
<protein>
    <submittedName>
        <fullName evidence="6">Indole oxygenase</fullName>
    </submittedName>
</protein>
<comment type="caution">
    <text evidence="6">The sequence shown here is derived from an EMBL/GenBank/DDBJ whole genome shotgun (WGS) entry which is preliminary data.</text>
</comment>
<keyword evidence="1" id="KW-0560">Oxidoreductase</keyword>
<evidence type="ECO:0000259" key="5">
    <source>
        <dbReference type="Pfam" id="PF08028"/>
    </source>
</evidence>
<feature type="domain" description="Acyl-CoA dehydrogenase/oxidase N-terminal" evidence="4">
    <location>
        <begin position="9"/>
        <end position="88"/>
    </location>
</feature>
<dbReference type="InterPro" id="IPR037069">
    <property type="entry name" value="AcylCoA_DH/ox_N_sf"/>
</dbReference>
<dbReference type="PANTHER" id="PTHR48083">
    <property type="entry name" value="MEDIUM-CHAIN SPECIFIC ACYL-COA DEHYDROGENASE, MITOCHONDRIAL-RELATED"/>
    <property type="match status" value="1"/>
</dbReference>
<dbReference type="PANTHER" id="PTHR48083:SF19">
    <property type="entry name" value="FLAVIN-DEPENDENT MONOOXYGENASE, OXYGENASE SUBUNIT HSAA"/>
    <property type="match status" value="1"/>
</dbReference>
<evidence type="ECO:0000256" key="2">
    <source>
        <dbReference type="ARBA" id="ARBA00049661"/>
    </source>
</evidence>
<sequence>MEITHRERAALVEAARAIAPVLRDNADQAERESRLTDEAADALREAGFFRLGVPRSHGGAEADLLTCLEVTSEVARACASSAWVVALSYGAQRMAGSFGEQVRADLWGKDPDVALCGAFTGFGLVVTRTDGGQLVSGRWSAVSGCYQAGWAALGMPIVNDDNERGLGLVPLDALSIEDTWDMAGMRGTGSNTLVADEVFVADRHIRRFIDLMEGGGEGTEPFYRVPGRSLAMPLAAVLHGIARSAFEQTMDVVDSGKPLAMSTYSRLADSPGVQASLAEAANLIDSAWLHMARSAEALSEAAEAGRRPDITLRARGRMDAGHASRCLREALQLLLTVSGASSFSRAKVIERNWRDLETAARHPSLNEGLIREMYGRALAGVQEQASAMI</sequence>
<evidence type="ECO:0000313" key="7">
    <source>
        <dbReference type="Proteomes" id="UP001296706"/>
    </source>
</evidence>
<dbReference type="Proteomes" id="UP001296706">
    <property type="component" value="Unassembled WGS sequence"/>
</dbReference>
<dbReference type="InterPro" id="IPR013107">
    <property type="entry name" value="Acyl-CoA_DH_C"/>
</dbReference>
<proteinExistence type="inferred from homology"/>
<dbReference type="InterPro" id="IPR046373">
    <property type="entry name" value="Acyl-CoA_Oxase/DH_mid-dom_sf"/>
</dbReference>
<gene>
    <name evidence="6" type="ORF">HF577_24040</name>
</gene>
<evidence type="ECO:0000256" key="1">
    <source>
        <dbReference type="ARBA" id="ARBA00023002"/>
    </source>
</evidence>
<dbReference type="Gene3D" id="1.20.140.10">
    <property type="entry name" value="Butyryl-CoA Dehydrogenase, subunit A, domain 3"/>
    <property type="match status" value="1"/>
</dbReference>
<dbReference type="EMBL" id="JAAXKY010000090">
    <property type="protein sequence ID" value="NMH80147.1"/>
    <property type="molecule type" value="Genomic_DNA"/>
</dbReference>
<feature type="domain" description="Acyl-CoA dehydrogenase C-terminal" evidence="5">
    <location>
        <begin position="234"/>
        <end position="366"/>
    </location>
</feature>
<name>A0ABX1RIF7_9PSEU</name>
<organism evidence="6 7">
    <name type="scientific">Pseudonocardia xinjiangensis</name>
    <dbReference type="NCBI Taxonomy" id="75289"/>
    <lineage>
        <taxon>Bacteria</taxon>
        <taxon>Bacillati</taxon>
        <taxon>Actinomycetota</taxon>
        <taxon>Actinomycetes</taxon>
        <taxon>Pseudonocardiales</taxon>
        <taxon>Pseudonocardiaceae</taxon>
        <taxon>Pseudonocardia</taxon>
    </lineage>
</organism>
<dbReference type="InterPro" id="IPR050741">
    <property type="entry name" value="Acyl-CoA_dehydrogenase"/>
</dbReference>
<feature type="coiled-coil region" evidence="3">
    <location>
        <begin position="12"/>
        <end position="46"/>
    </location>
</feature>
<evidence type="ECO:0000259" key="4">
    <source>
        <dbReference type="Pfam" id="PF02771"/>
    </source>
</evidence>
<dbReference type="InterPro" id="IPR009100">
    <property type="entry name" value="AcylCoA_DH/oxidase_NM_dom_sf"/>
</dbReference>